<reference evidence="1" key="1">
    <citation type="thesis" date="2020" institute="ProQuest LLC" country="789 East Eisenhower Parkway, Ann Arbor, MI, USA">
        <title>Comparative Genomics and Chromosome Evolution.</title>
        <authorList>
            <person name="Mudd A.B."/>
        </authorList>
    </citation>
    <scope>NUCLEOTIDE SEQUENCE</scope>
    <source>
        <strain evidence="1">HN-11 Male</strain>
        <tissue evidence="1">Kidney and liver</tissue>
    </source>
</reference>
<protein>
    <submittedName>
        <fullName evidence="1">Uncharacterized protein</fullName>
    </submittedName>
</protein>
<sequence>MQIRLLKSLLQTHYLVLQFQKKHSSSVPMKNLYYLKLLMIKRVKYLLRKTNCARESVLKREKLPQVNVESKSPTQGLRF</sequence>
<dbReference type="Proteomes" id="UP000770717">
    <property type="component" value="Unassembled WGS sequence"/>
</dbReference>
<organism evidence="1 2">
    <name type="scientific">Eleutherodactylus coqui</name>
    <name type="common">Puerto Rican coqui</name>
    <dbReference type="NCBI Taxonomy" id="57060"/>
    <lineage>
        <taxon>Eukaryota</taxon>
        <taxon>Metazoa</taxon>
        <taxon>Chordata</taxon>
        <taxon>Craniata</taxon>
        <taxon>Vertebrata</taxon>
        <taxon>Euteleostomi</taxon>
        <taxon>Amphibia</taxon>
        <taxon>Batrachia</taxon>
        <taxon>Anura</taxon>
        <taxon>Neobatrachia</taxon>
        <taxon>Hyloidea</taxon>
        <taxon>Eleutherodactylidae</taxon>
        <taxon>Eleutherodactylinae</taxon>
        <taxon>Eleutherodactylus</taxon>
        <taxon>Eleutherodactylus</taxon>
    </lineage>
</organism>
<dbReference type="AlphaFoldDB" id="A0A8J6F2F2"/>
<evidence type="ECO:0000313" key="1">
    <source>
        <dbReference type="EMBL" id="KAG9479126.1"/>
    </source>
</evidence>
<dbReference type="EMBL" id="WNTK01000008">
    <property type="protein sequence ID" value="KAG9479126.1"/>
    <property type="molecule type" value="Genomic_DNA"/>
</dbReference>
<evidence type="ECO:0000313" key="2">
    <source>
        <dbReference type="Proteomes" id="UP000770717"/>
    </source>
</evidence>
<proteinExistence type="predicted"/>
<name>A0A8J6F2F2_ELECQ</name>
<keyword evidence="2" id="KW-1185">Reference proteome</keyword>
<comment type="caution">
    <text evidence="1">The sequence shown here is derived from an EMBL/GenBank/DDBJ whole genome shotgun (WGS) entry which is preliminary data.</text>
</comment>
<gene>
    <name evidence="1" type="ORF">GDO78_012672</name>
</gene>
<accession>A0A8J6F2F2</accession>